<organism evidence="1">
    <name type="scientific">marine sediment metagenome</name>
    <dbReference type="NCBI Taxonomy" id="412755"/>
    <lineage>
        <taxon>unclassified sequences</taxon>
        <taxon>metagenomes</taxon>
        <taxon>ecological metagenomes</taxon>
    </lineage>
</organism>
<accession>X1SUS6</accession>
<gene>
    <name evidence="1" type="ORF">S12H4_03508</name>
</gene>
<comment type="caution">
    <text evidence="1">The sequence shown here is derived from an EMBL/GenBank/DDBJ whole genome shotgun (WGS) entry which is preliminary data.</text>
</comment>
<proteinExistence type="predicted"/>
<name>X1SUS6_9ZZZZ</name>
<evidence type="ECO:0000313" key="1">
    <source>
        <dbReference type="EMBL" id="GAI71544.1"/>
    </source>
</evidence>
<feature type="non-terminal residue" evidence="1">
    <location>
        <position position="131"/>
    </location>
</feature>
<dbReference type="AlphaFoldDB" id="X1SUS6"/>
<dbReference type="EMBL" id="BARW01000993">
    <property type="protein sequence ID" value="GAI71544.1"/>
    <property type="molecule type" value="Genomic_DNA"/>
</dbReference>
<reference evidence="1" key="1">
    <citation type="journal article" date="2014" name="Front. Microbiol.">
        <title>High frequency of phylogenetically diverse reductive dehalogenase-homologous genes in deep subseafloor sedimentary metagenomes.</title>
        <authorList>
            <person name="Kawai M."/>
            <person name="Futagami T."/>
            <person name="Toyoda A."/>
            <person name="Takaki Y."/>
            <person name="Nishi S."/>
            <person name="Hori S."/>
            <person name="Arai W."/>
            <person name="Tsubouchi T."/>
            <person name="Morono Y."/>
            <person name="Uchiyama I."/>
            <person name="Ito T."/>
            <person name="Fujiyama A."/>
            <person name="Inagaki F."/>
            <person name="Takami H."/>
        </authorList>
    </citation>
    <scope>NUCLEOTIDE SEQUENCE</scope>
    <source>
        <strain evidence="1">Expedition CK06-06</strain>
    </source>
</reference>
<sequence length="131" mass="14893">MRKEKPTGKEIAEKSKKIKLKKEEVIEFEKKGKKIKFTPAEIPPLNSIEELEDGLIIGALENELEGDETKLPPGKHNIFVAKINGEWQGYAESDGEIKAEAVRVSFKRHYFGDQKAEKPKFHPEGWCVTIC</sequence>
<protein>
    <submittedName>
        <fullName evidence="1">Uncharacterized protein</fullName>
    </submittedName>
</protein>